<accession>A0AAE0G828</accession>
<name>A0AAE0G828_9CHLO</name>
<evidence type="ECO:0000313" key="1">
    <source>
        <dbReference type="EMBL" id="KAK3273329.1"/>
    </source>
</evidence>
<keyword evidence="2" id="KW-1185">Reference proteome</keyword>
<gene>
    <name evidence="1" type="ORF">CYMTET_18423</name>
</gene>
<comment type="caution">
    <text evidence="1">The sequence shown here is derived from an EMBL/GenBank/DDBJ whole genome shotgun (WGS) entry which is preliminary data.</text>
</comment>
<protein>
    <submittedName>
        <fullName evidence="1">Uncharacterized protein</fullName>
    </submittedName>
</protein>
<dbReference type="Proteomes" id="UP001190700">
    <property type="component" value="Unassembled WGS sequence"/>
</dbReference>
<evidence type="ECO:0000313" key="2">
    <source>
        <dbReference type="Proteomes" id="UP001190700"/>
    </source>
</evidence>
<reference evidence="1 2" key="1">
    <citation type="journal article" date="2015" name="Genome Biol. Evol.">
        <title>Comparative Genomics of a Bacterivorous Green Alga Reveals Evolutionary Causalities and Consequences of Phago-Mixotrophic Mode of Nutrition.</title>
        <authorList>
            <person name="Burns J.A."/>
            <person name="Paasch A."/>
            <person name="Narechania A."/>
            <person name="Kim E."/>
        </authorList>
    </citation>
    <scope>NUCLEOTIDE SEQUENCE [LARGE SCALE GENOMIC DNA]</scope>
    <source>
        <strain evidence="1 2">PLY_AMNH</strain>
    </source>
</reference>
<dbReference type="EMBL" id="LGRX02008525">
    <property type="protein sequence ID" value="KAK3273329.1"/>
    <property type="molecule type" value="Genomic_DNA"/>
</dbReference>
<organism evidence="1 2">
    <name type="scientific">Cymbomonas tetramitiformis</name>
    <dbReference type="NCBI Taxonomy" id="36881"/>
    <lineage>
        <taxon>Eukaryota</taxon>
        <taxon>Viridiplantae</taxon>
        <taxon>Chlorophyta</taxon>
        <taxon>Pyramimonadophyceae</taxon>
        <taxon>Pyramimonadales</taxon>
        <taxon>Pyramimonadaceae</taxon>
        <taxon>Cymbomonas</taxon>
    </lineage>
</organism>
<sequence length="90" mass="10832">MPKGWFSMSFARETAQEEMRKEASLRIEEKVVDRRFHTRLKQSLAWTDSSVTRVNPKILSRHEPKRSMRARYPDSVFTTRSYNVRKKSWL</sequence>
<dbReference type="AlphaFoldDB" id="A0AAE0G828"/>
<proteinExistence type="predicted"/>